<feature type="non-terminal residue" evidence="1">
    <location>
        <position position="1"/>
    </location>
</feature>
<proteinExistence type="predicted"/>
<evidence type="ECO:0000313" key="1">
    <source>
        <dbReference type="EMBL" id="CAG8725235.1"/>
    </source>
</evidence>
<protein>
    <submittedName>
        <fullName evidence="1">15929_t:CDS:1</fullName>
    </submittedName>
</protein>
<sequence>AVLLIHELKKPIRDKELLKQEVSMILLKPQQFPEIDILKELMQINSSDNDSVISIFFENYSFITKKYSKKLVGLGGRVSFLLPIEIADILFLYEEVVNKDFSEILSKEEDLSDQNIDFN</sequence>
<reference evidence="1" key="1">
    <citation type="submission" date="2021-06" db="EMBL/GenBank/DDBJ databases">
        <authorList>
            <person name="Kallberg Y."/>
            <person name="Tangrot J."/>
            <person name="Rosling A."/>
        </authorList>
    </citation>
    <scope>NUCLEOTIDE SEQUENCE</scope>
    <source>
        <strain evidence="1">28 12/20/2015</strain>
    </source>
</reference>
<name>A0ACA9PXI4_9GLOM</name>
<comment type="caution">
    <text evidence="1">The sequence shown here is derived from an EMBL/GenBank/DDBJ whole genome shotgun (WGS) entry which is preliminary data.</text>
</comment>
<dbReference type="Proteomes" id="UP000789366">
    <property type="component" value="Unassembled WGS sequence"/>
</dbReference>
<organism evidence="1 2">
    <name type="scientific">Cetraspora pellucida</name>
    <dbReference type="NCBI Taxonomy" id="1433469"/>
    <lineage>
        <taxon>Eukaryota</taxon>
        <taxon>Fungi</taxon>
        <taxon>Fungi incertae sedis</taxon>
        <taxon>Mucoromycota</taxon>
        <taxon>Glomeromycotina</taxon>
        <taxon>Glomeromycetes</taxon>
        <taxon>Diversisporales</taxon>
        <taxon>Gigasporaceae</taxon>
        <taxon>Cetraspora</taxon>
    </lineage>
</organism>
<accession>A0ACA9PXI4</accession>
<dbReference type="EMBL" id="CAJVPW010030902">
    <property type="protein sequence ID" value="CAG8725235.1"/>
    <property type="molecule type" value="Genomic_DNA"/>
</dbReference>
<feature type="non-terminal residue" evidence="1">
    <location>
        <position position="119"/>
    </location>
</feature>
<evidence type="ECO:0000313" key="2">
    <source>
        <dbReference type="Proteomes" id="UP000789366"/>
    </source>
</evidence>
<keyword evidence="2" id="KW-1185">Reference proteome</keyword>
<gene>
    <name evidence="1" type="ORF">SPELUC_LOCUS12711</name>
</gene>